<dbReference type="Pfam" id="PF12836">
    <property type="entry name" value="HHH_3"/>
    <property type="match status" value="1"/>
</dbReference>
<dbReference type="PANTHER" id="PTHR21180:SF32">
    <property type="entry name" value="ENDONUCLEASE_EXONUCLEASE_PHOSPHATASE FAMILY DOMAIN-CONTAINING PROTEIN 1"/>
    <property type="match status" value="1"/>
</dbReference>
<dbReference type="InterPro" id="IPR051675">
    <property type="entry name" value="Endo/Exo/Phosphatase_dom_1"/>
</dbReference>
<dbReference type="SMART" id="SM00278">
    <property type="entry name" value="HhH1"/>
    <property type="match status" value="2"/>
</dbReference>
<dbReference type="Proteomes" id="UP001500782">
    <property type="component" value="Unassembled WGS sequence"/>
</dbReference>
<reference evidence="4" key="1">
    <citation type="journal article" date="2019" name="Int. J. Syst. Evol. Microbiol.">
        <title>The Global Catalogue of Microorganisms (GCM) 10K type strain sequencing project: providing services to taxonomists for standard genome sequencing and annotation.</title>
        <authorList>
            <consortium name="The Broad Institute Genomics Platform"/>
            <consortium name="The Broad Institute Genome Sequencing Center for Infectious Disease"/>
            <person name="Wu L."/>
            <person name="Ma J."/>
        </authorList>
    </citation>
    <scope>NUCLEOTIDE SEQUENCE [LARGE SCALE GENOMIC DNA]</scope>
    <source>
        <strain evidence="4">JCM 9731</strain>
    </source>
</reference>
<dbReference type="NCBIfam" id="TIGR00426">
    <property type="entry name" value="competence protein ComEA helix-hairpin-helix repeat region"/>
    <property type="match status" value="1"/>
</dbReference>
<dbReference type="InterPro" id="IPR004509">
    <property type="entry name" value="Competence_ComEA_HhH"/>
</dbReference>
<dbReference type="Gene3D" id="1.10.150.280">
    <property type="entry name" value="AF1531-like domain"/>
    <property type="match status" value="1"/>
</dbReference>
<keyword evidence="1" id="KW-0812">Transmembrane</keyword>
<organism evidence="3 4">
    <name type="scientific">Bacillus carboniphilus</name>
    <dbReference type="NCBI Taxonomy" id="86663"/>
    <lineage>
        <taxon>Bacteria</taxon>
        <taxon>Bacillati</taxon>
        <taxon>Bacillota</taxon>
        <taxon>Bacilli</taxon>
        <taxon>Bacillales</taxon>
        <taxon>Bacillaceae</taxon>
        <taxon>Bacillus</taxon>
    </lineage>
</organism>
<evidence type="ECO:0000313" key="3">
    <source>
        <dbReference type="EMBL" id="GAA0340945.1"/>
    </source>
</evidence>
<dbReference type="InterPro" id="IPR003583">
    <property type="entry name" value="Hlx-hairpin-Hlx_DNA-bd_motif"/>
</dbReference>
<sequence>MKYMLESPKRIFIIALLLFLIFFIGFWMQKKEESAWNTTQALTIVPESLQDEDEHPNEELVPPENMESLPEKEIWVYVDVKGAVDKPGVYKVSENSRVQDVVKKAGGFTKEADQMQINLALKVWDQMLLYVPEQGEEIEIVSTPVISSQDSTDHRINVNTATLQELMTLNGIGEKKAEAIIKYREENGPFISVEELLNISGIGEGILSKIREDISL</sequence>
<dbReference type="EMBL" id="BAAADJ010000059">
    <property type="protein sequence ID" value="GAA0340945.1"/>
    <property type="molecule type" value="Genomic_DNA"/>
</dbReference>
<evidence type="ECO:0000259" key="2">
    <source>
        <dbReference type="SMART" id="SM00278"/>
    </source>
</evidence>
<gene>
    <name evidence="3" type="ORF">GCM10008967_34090</name>
</gene>
<evidence type="ECO:0000256" key="1">
    <source>
        <dbReference type="SAM" id="Phobius"/>
    </source>
</evidence>
<keyword evidence="4" id="KW-1185">Reference proteome</keyword>
<dbReference type="InterPro" id="IPR019554">
    <property type="entry name" value="Soluble_ligand-bd"/>
</dbReference>
<proteinExistence type="predicted"/>
<protein>
    <submittedName>
        <fullName evidence="3">Helix-hairpin-helix domain-containing protein</fullName>
    </submittedName>
</protein>
<dbReference type="SUPFAM" id="SSF47781">
    <property type="entry name" value="RuvA domain 2-like"/>
    <property type="match status" value="1"/>
</dbReference>
<feature type="domain" description="Helix-hairpin-helix DNA-binding motif class 1" evidence="2">
    <location>
        <begin position="194"/>
        <end position="213"/>
    </location>
</feature>
<feature type="domain" description="Helix-hairpin-helix DNA-binding motif class 1" evidence="2">
    <location>
        <begin position="164"/>
        <end position="183"/>
    </location>
</feature>
<dbReference type="InterPro" id="IPR010994">
    <property type="entry name" value="RuvA_2-like"/>
</dbReference>
<keyword evidence="1" id="KW-0472">Membrane</keyword>
<evidence type="ECO:0000313" key="4">
    <source>
        <dbReference type="Proteomes" id="UP001500782"/>
    </source>
</evidence>
<dbReference type="Pfam" id="PF10531">
    <property type="entry name" value="SLBB"/>
    <property type="match status" value="1"/>
</dbReference>
<dbReference type="PANTHER" id="PTHR21180">
    <property type="entry name" value="ENDONUCLEASE/EXONUCLEASE/PHOSPHATASE FAMILY DOMAIN-CONTAINING PROTEIN 1"/>
    <property type="match status" value="1"/>
</dbReference>
<keyword evidence="1" id="KW-1133">Transmembrane helix</keyword>
<accession>A0ABP3GD68</accession>
<feature type="transmembrane region" description="Helical" evidence="1">
    <location>
        <begin position="12"/>
        <end position="28"/>
    </location>
</feature>
<name>A0ABP3GD68_9BACI</name>
<comment type="caution">
    <text evidence="3">The sequence shown here is derived from an EMBL/GenBank/DDBJ whole genome shotgun (WGS) entry which is preliminary data.</text>
</comment>